<comment type="similarity">
    <text evidence="1">Belongs to the FMO family.</text>
</comment>
<accession>A0AAV8V3Z0</accession>
<protein>
    <recommendedName>
        <fullName evidence="8">Flavin-containing monooxygenase</fullName>
    </recommendedName>
</protein>
<evidence type="ECO:0000256" key="4">
    <source>
        <dbReference type="ARBA" id="ARBA00022857"/>
    </source>
</evidence>
<dbReference type="InterPro" id="IPR050346">
    <property type="entry name" value="FMO-like"/>
</dbReference>
<dbReference type="EMBL" id="JAMWBK010000001">
    <property type="protein sequence ID" value="KAJ8908332.1"/>
    <property type="molecule type" value="Genomic_DNA"/>
</dbReference>
<comment type="caution">
    <text evidence="6">The sequence shown here is derived from an EMBL/GenBank/DDBJ whole genome shotgun (WGS) entry which is preliminary data.</text>
</comment>
<dbReference type="GO" id="GO:0050660">
    <property type="term" value="F:flavin adenine dinucleotide binding"/>
    <property type="evidence" value="ECO:0007669"/>
    <property type="project" value="InterPro"/>
</dbReference>
<dbReference type="Gene3D" id="3.50.50.60">
    <property type="entry name" value="FAD/NAD(P)-binding domain"/>
    <property type="match status" value="2"/>
</dbReference>
<keyword evidence="4" id="KW-0521">NADP</keyword>
<sequence>MAPGCFSVEKGRVAVIGAGVSGVATVKELRKRGIDCLAFEKQSKVGGLWADNYYKAGAQETKKLYRFIDLEHKEEVADYPDKDEICEYLDNVVDELNLRAYFRFNHEVLQMEQNEDMRWSITVKDMKLSESRTEVFDFLVICTGLFSGKPNVPTFPGQDKFEGEIMHTSKWRSPDLFKGKKVVVVGNGKSALDVAVNASENAESVVQVSRHRQWMTHNTIGVFPAFKILSSRLFGKLLAPYYGDSELSKALHRIASPFSWVYFRLLEAMLLTNYRLPPRLWPKSKFNEDLLSSSICLVPKPYLQAVRRGAIDVRVGGINEIGRKSLRLSTGEEVDADVIILGTGWKRSVKPLNDDLLKRLKAEKDGIWVYKHIISPNVENFAFIGHASSFMNPVTFDLQARWLVGWLCEDFKKPSKKEMEQDVENMKKSRRGLINECEHRAGFVQLQQAAYHDDLLTDMGMNPKRNAGILGWIEHYLSPHDPVLLKKALDQGTAMSFHEKELC</sequence>
<dbReference type="PRINTS" id="PR00370">
    <property type="entry name" value="FMOXYGENASE"/>
</dbReference>
<evidence type="ECO:0000256" key="2">
    <source>
        <dbReference type="ARBA" id="ARBA00022630"/>
    </source>
</evidence>
<dbReference type="InterPro" id="IPR000960">
    <property type="entry name" value="Flavin_mOase"/>
</dbReference>
<keyword evidence="2" id="KW-0285">Flavoprotein</keyword>
<evidence type="ECO:0000313" key="7">
    <source>
        <dbReference type="Proteomes" id="UP001157974"/>
    </source>
</evidence>
<dbReference type="InterPro" id="IPR020946">
    <property type="entry name" value="Flavin_mOase-like"/>
</dbReference>
<gene>
    <name evidence="6" type="ORF">NDN08_005045</name>
</gene>
<proteinExistence type="inferred from homology"/>
<keyword evidence="5" id="KW-0560">Oxidoreductase</keyword>
<dbReference type="PANTHER" id="PTHR23023">
    <property type="entry name" value="DIMETHYLANILINE MONOOXYGENASE"/>
    <property type="match status" value="1"/>
</dbReference>
<dbReference type="GO" id="GO:0004499">
    <property type="term" value="F:N,N-dimethylaniline monooxygenase activity"/>
    <property type="evidence" value="ECO:0007669"/>
    <property type="project" value="InterPro"/>
</dbReference>
<dbReference type="SUPFAM" id="SSF51905">
    <property type="entry name" value="FAD/NAD(P)-binding domain"/>
    <property type="match status" value="2"/>
</dbReference>
<dbReference type="Proteomes" id="UP001157974">
    <property type="component" value="Unassembled WGS sequence"/>
</dbReference>
<dbReference type="PIRSF" id="PIRSF000332">
    <property type="entry name" value="FMO"/>
    <property type="match status" value="1"/>
</dbReference>
<evidence type="ECO:0000256" key="5">
    <source>
        <dbReference type="ARBA" id="ARBA00023002"/>
    </source>
</evidence>
<organism evidence="6 7">
    <name type="scientific">Rhodosorus marinus</name>
    <dbReference type="NCBI Taxonomy" id="101924"/>
    <lineage>
        <taxon>Eukaryota</taxon>
        <taxon>Rhodophyta</taxon>
        <taxon>Stylonematophyceae</taxon>
        <taxon>Stylonematales</taxon>
        <taxon>Stylonemataceae</taxon>
        <taxon>Rhodosorus</taxon>
    </lineage>
</organism>
<evidence type="ECO:0008006" key="8">
    <source>
        <dbReference type="Google" id="ProtNLM"/>
    </source>
</evidence>
<name>A0AAV8V3Z0_9RHOD</name>
<keyword evidence="7" id="KW-1185">Reference proteome</keyword>
<reference evidence="6 7" key="1">
    <citation type="journal article" date="2023" name="Nat. Commun.">
        <title>Origin of minicircular mitochondrial genomes in red algae.</title>
        <authorList>
            <person name="Lee Y."/>
            <person name="Cho C.H."/>
            <person name="Lee Y.M."/>
            <person name="Park S.I."/>
            <person name="Yang J.H."/>
            <person name="West J.A."/>
            <person name="Bhattacharya D."/>
            <person name="Yoon H.S."/>
        </authorList>
    </citation>
    <scope>NUCLEOTIDE SEQUENCE [LARGE SCALE GENOMIC DNA]</scope>
    <source>
        <strain evidence="6 7">CCMP1338</strain>
        <tissue evidence="6">Whole cell</tissue>
    </source>
</reference>
<dbReference type="InterPro" id="IPR036188">
    <property type="entry name" value="FAD/NAD-bd_sf"/>
</dbReference>
<dbReference type="GO" id="GO:0050661">
    <property type="term" value="F:NADP binding"/>
    <property type="evidence" value="ECO:0007669"/>
    <property type="project" value="InterPro"/>
</dbReference>
<evidence type="ECO:0000256" key="3">
    <source>
        <dbReference type="ARBA" id="ARBA00022827"/>
    </source>
</evidence>
<dbReference type="Pfam" id="PF00743">
    <property type="entry name" value="FMO-like"/>
    <property type="match status" value="1"/>
</dbReference>
<evidence type="ECO:0000313" key="6">
    <source>
        <dbReference type="EMBL" id="KAJ8908332.1"/>
    </source>
</evidence>
<evidence type="ECO:0000256" key="1">
    <source>
        <dbReference type="ARBA" id="ARBA00009183"/>
    </source>
</evidence>
<keyword evidence="3" id="KW-0274">FAD</keyword>
<dbReference type="AlphaFoldDB" id="A0AAV8V3Z0"/>